<feature type="compositionally biased region" description="Low complexity" evidence="2">
    <location>
        <begin position="29"/>
        <end position="64"/>
    </location>
</feature>
<feature type="compositionally biased region" description="Basic and acidic residues" evidence="2">
    <location>
        <begin position="860"/>
        <end position="885"/>
    </location>
</feature>
<dbReference type="Proteomes" id="UP000789831">
    <property type="component" value="Unassembled WGS sequence"/>
</dbReference>
<evidence type="ECO:0000313" key="4">
    <source>
        <dbReference type="EMBL" id="CAG8587267.1"/>
    </source>
</evidence>
<feature type="region of interest" description="Disordered" evidence="2">
    <location>
        <begin position="967"/>
        <end position="1100"/>
    </location>
</feature>
<reference evidence="4" key="1">
    <citation type="submission" date="2021-06" db="EMBL/GenBank/DDBJ databases">
        <authorList>
            <person name="Kallberg Y."/>
            <person name="Tangrot J."/>
            <person name="Rosling A."/>
        </authorList>
    </citation>
    <scope>NUCLEOTIDE SEQUENCE</scope>
    <source>
        <strain evidence="4">MT106</strain>
    </source>
</reference>
<protein>
    <submittedName>
        <fullName evidence="4">4397_t:CDS:1</fullName>
    </submittedName>
</protein>
<dbReference type="Gene3D" id="3.30.70.330">
    <property type="match status" value="1"/>
</dbReference>
<feature type="compositionally biased region" description="Polar residues" evidence="2">
    <location>
        <begin position="69"/>
        <end position="94"/>
    </location>
</feature>
<feature type="compositionally biased region" description="Polar residues" evidence="2">
    <location>
        <begin position="411"/>
        <end position="434"/>
    </location>
</feature>
<feature type="compositionally biased region" description="Basic and acidic residues" evidence="2">
    <location>
        <begin position="971"/>
        <end position="984"/>
    </location>
</feature>
<feature type="region of interest" description="Disordered" evidence="2">
    <location>
        <begin position="538"/>
        <end position="605"/>
    </location>
</feature>
<dbReference type="OrthoDB" id="308383at2759"/>
<keyword evidence="5" id="KW-1185">Reference proteome</keyword>
<feature type="compositionally biased region" description="Polar residues" evidence="2">
    <location>
        <begin position="988"/>
        <end position="1000"/>
    </location>
</feature>
<accession>A0A9N9C5L9</accession>
<dbReference type="GO" id="GO:0003723">
    <property type="term" value="F:RNA binding"/>
    <property type="evidence" value="ECO:0007669"/>
    <property type="project" value="UniProtKB-UniRule"/>
</dbReference>
<feature type="compositionally biased region" description="Basic and acidic residues" evidence="2">
    <location>
        <begin position="656"/>
        <end position="673"/>
    </location>
</feature>
<feature type="region of interest" description="Disordered" evidence="2">
    <location>
        <begin position="280"/>
        <end position="340"/>
    </location>
</feature>
<feature type="compositionally biased region" description="Polar residues" evidence="2">
    <location>
        <begin position="384"/>
        <end position="395"/>
    </location>
</feature>
<feature type="compositionally biased region" description="Acidic residues" evidence="2">
    <location>
        <begin position="1077"/>
        <end position="1100"/>
    </location>
</feature>
<dbReference type="EMBL" id="CAJVPL010001781">
    <property type="protein sequence ID" value="CAG8587267.1"/>
    <property type="molecule type" value="Genomic_DNA"/>
</dbReference>
<feature type="compositionally biased region" description="Acidic residues" evidence="2">
    <location>
        <begin position="847"/>
        <end position="859"/>
    </location>
</feature>
<evidence type="ECO:0000256" key="2">
    <source>
        <dbReference type="SAM" id="MobiDB-lite"/>
    </source>
</evidence>
<feature type="compositionally biased region" description="Polar residues" evidence="2">
    <location>
        <begin position="717"/>
        <end position="735"/>
    </location>
</feature>
<feature type="compositionally biased region" description="Basic and acidic residues" evidence="2">
    <location>
        <begin position="1041"/>
        <end position="1054"/>
    </location>
</feature>
<evidence type="ECO:0000313" key="5">
    <source>
        <dbReference type="Proteomes" id="UP000789831"/>
    </source>
</evidence>
<dbReference type="AlphaFoldDB" id="A0A9N9C5L9"/>
<proteinExistence type="predicted"/>
<feature type="compositionally biased region" description="Polar residues" evidence="2">
    <location>
        <begin position="786"/>
        <end position="797"/>
    </location>
</feature>
<feature type="region of interest" description="Disordered" evidence="2">
    <location>
        <begin position="652"/>
        <end position="674"/>
    </location>
</feature>
<dbReference type="InterPro" id="IPR035979">
    <property type="entry name" value="RBD_domain_sf"/>
</dbReference>
<feature type="compositionally biased region" description="Basic and acidic residues" evidence="2">
    <location>
        <begin position="707"/>
        <end position="716"/>
    </location>
</feature>
<name>A0A9N9C5L9_9GLOM</name>
<feature type="compositionally biased region" description="Polar residues" evidence="2">
    <location>
        <begin position="1"/>
        <end position="20"/>
    </location>
</feature>
<feature type="compositionally biased region" description="Acidic residues" evidence="2">
    <location>
        <begin position="479"/>
        <end position="492"/>
    </location>
</feature>
<feature type="domain" description="RRM" evidence="3">
    <location>
        <begin position="179"/>
        <end position="259"/>
    </location>
</feature>
<feature type="compositionally biased region" description="Basic residues" evidence="2">
    <location>
        <begin position="1001"/>
        <end position="1011"/>
    </location>
</feature>
<dbReference type="InterPro" id="IPR012677">
    <property type="entry name" value="Nucleotide-bd_a/b_plait_sf"/>
</dbReference>
<feature type="region of interest" description="Disordered" evidence="2">
    <location>
        <begin position="707"/>
        <end position="885"/>
    </location>
</feature>
<feature type="compositionally biased region" description="Acidic residues" evidence="2">
    <location>
        <begin position="1055"/>
        <end position="1065"/>
    </location>
</feature>
<feature type="region of interest" description="Disordered" evidence="2">
    <location>
        <begin position="369"/>
        <end position="518"/>
    </location>
</feature>
<comment type="caution">
    <text evidence="4">The sequence shown here is derived from an EMBL/GenBank/DDBJ whole genome shotgun (WGS) entry which is preliminary data.</text>
</comment>
<gene>
    <name evidence="4" type="ORF">AGERDE_LOCUS8426</name>
</gene>
<evidence type="ECO:0000259" key="3">
    <source>
        <dbReference type="PROSITE" id="PS50102"/>
    </source>
</evidence>
<feature type="region of interest" description="Disordered" evidence="2">
    <location>
        <begin position="900"/>
        <end position="951"/>
    </location>
</feature>
<feature type="compositionally biased region" description="Basic and acidic residues" evidence="2">
    <location>
        <begin position="538"/>
        <end position="550"/>
    </location>
</feature>
<feature type="compositionally biased region" description="Basic and acidic residues" evidence="2">
    <location>
        <begin position="1019"/>
        <end position="1030"/>
    </location>
</feature>
<feature type="compositionally biased region" description="Basic and acidic residues" evidence="2">
    <location>
        <begin position="820"/>
        <end position="846"/>
    </location>
</feature>
<dbReference type="PROSITE" id="PS50102">
    <property type="entry name" value="RRM"/>
    <property type="match status" value="1"/>
</dbReference>
<keyword evidence="1" id="KW-0694">RNA-binding</keyword>
<dbReference type="SUPFAM" id="SSF54928">
    <property type="entry name" value="RNA-binding domain, RBD"/>
    <property type="match status" value="1"/>
</dbReference>
<feature type="compositionally biased region" description="Pro residues" evidence="2">
    <location>
        <begin position="325"/>
        <end position="338"/>
    </location>
</feature>
<feature type="compositionally biased region" description="Low complexity" evidence="2">
    <location>
        <begin position="560"/>
        <end position="569"/>
    </location>
</feature>
<feature type="compositionally biased region" description="Low complexity" evidence="2">
    <location>
        <begin position="280"/>
        <end position="303"/>
    </location>
</feature>
<feature type="compositionally biased region" description="Basic and acidic residues" evidence="2">
    <location>
        <begin position="579"/>
        <end position="588"/>
    </location>
</feature>
<sequence length="1137" mass="129417">MSASISADQSITSEDITSSEYFPDSVDISTSTLPTISTSNNTTNSTSTPSPTATTTNTVNSTSTKRNAHGQQPPQQASRQSTNTSVRPPYQTDTEPPRGVNFKVIFHPGLHVDHSGKYGNRKVYRLNGQVGPHESPIILTDPRLTTTQRKPRLRQELKQGLELTEFLYDKNSRGPPPPTSVLLSNLPVMKESTIKAMFLEYGRDLDIRLENHPITGGFIGLARITYVGENPRTAARRAVEKGNGRRIGSNNVVVEFDPDGSKLRQSVDALLLKQKLTTIQQSNTSSSHQNNTTNTTSSLLSQQKQREITPSSHNNDDDMEIGDAPTPPSISQLPPPSYPYIIPSSTVPPIQRMNGPPPVLYPNSLPMTPNRFYPQKGPSERPFHTSTSSPINTKPYTKHEPNSFYHYNIPAQPNSNNSRSSTQDMYSSRSNNYSRKQKPPLPTTSNTFEPLPPPLPQTDKRYPLTRPVANDYKASYSYPDDEKEDGEIDPYYDDDRRHDRYRHQPTTSRPRSREDDLHIYGNDIRDRYRRDLDYSARPRVNDDWSRDNNYKHPPPPPPVNRSRNPSEPSFSRNGSRSSRTREHKEPSNNKRAKDRPPHQPPDVSQILQQSTKILISELSEVFQKDLKNKVVGKFIFDYLTPKIQERKQQRLAKLKSKNEEKKQQPEMRAREFSELGPFESKYSMLHGTKLNGNGLRDYDLKFRMGDSDFRDRRSGYNKDQNQSSITTTIGGMNNNKRPHPSSKYDNNRSNKKINSRKSPPHKRPAFEFTDSENEDGQGEKSEDLATCSNKQEASSSSEEGEIHTDDELFPENQKSPPKQESLEKPKHTPFKVEKPRHQQQRLRDYLSEDDDSDSNDFLEEFNKHESQREQENHSPADEELMDVDKNELLTDDIIDKVDRLPKRKKRRLSNQSSKAAPTARRLTKDIDFTSSESEHEEEPELKHKNDVAATSTKKIVIPMIKVNNDNINNSIEKKEQPQKQETTETKTLVITHTGGNSSNIIKKKSLIHPKNKSIIPAIKAEEVKSIKSEENNEPTPMITDESEKSNSESDHEDRDEIDSEPDVEFTDVVPMNKDAYESAEDSEFDEEEAEETSSPDEIFDEEDYTFLEIVVKEFEQDPAVYINDSIGAINYDPIGMD</sequence>
<feature type="region of interest" description="Disordered" evidence="2">
    <location>
        <begin position="1"/>
        <end position="100"/>
    </location>
</feature>
<feature type="compositionally biased region" description="Basic residues" evidence="2">
    <location>
        <begin position="749"/>
        <end position="763"/>
    </location>
</feature>
<organism evidence="4 5">
    <name type="scientific">Ambispora gerdemannii</name>
    <dbReference type="NCBI Taxonomy" id="144530"/>
    <lineage>
        <taxon>Eukaryota</taxon>
        <taxon>Fungi</taxon>
        <taxon>Fungi incertae sedis</taxon>
        <taxon>Mucoromycota</taxon>
        <taxon>Glomeromycotina</taxon>
        <taxon>Glomeromycetes</taxon>
        <taxon>Archaeosporales</taxon>
        <taxon>Ambisporaceae</taxon>
        <taxon>Ambispora</taxon>
    </lineage>
</organism>
<evidence type="ECO:0000256" key="1">
    <source>
        <dbReference type="PROSITE-ProRule" id="PRU00176"/>
    </source>
</evidence>
<dbReference type="InterPro" id="IPR000504">
    <property type="entry name" value="RRM_dom"/>
</dbReference>